<accession>A0A9P7Y8E0</accession>
<dbReference type="AlphaFoldDB" id="A0A9P7Y8E0"/>
<dbReference type="Proteomes" id="UP000824998">
    <property type="component" value="Unassembled WGS sequence"/>
</dbReference>
<dbReference type="OrthoDB" id="3433692at2759"/>
<feature type="non-terminal residue" evidence="2">
    <location>
        <position position="123"/>
    </location>
</feature>
<evidence type="ECO:0000259" key="1">
    <source>
        <dbReference type="Pfam" id="PF13391"/>
    </source>
</evidence>
<evidence type="ECO:0000313" key="2">
    <source>
        <dbReference type="EMBL" id="KAG9228757.1"/>
    </source>
</evidence>
<dbReference type="InterPro" id="IPR003615">
    <property type="entry name" value="HNH_nuc"/>
</dbReference>
<feature type="non-terminal residue" evidence="2">
    <location>
        <position position="1"/>
    </location>
</feature>
<protein>
    <recommendedName>
        <fullName evidence="1">HNH nuclease domain-containing protein</fullName>
    </recommendedName>
</protein>
<feature type="domain" description="HNH nuclease" evidence="1">
    <location>
        <begin position="2"/>
        <end position="30"/>
    </location>
</feature>
<keyword evidence="3" id="KW-1185">Reference proteome</keyword>
<comment type="caution">
    <text evidence="2">The sequence shown here is derived from an EMBL/GenBank/DDBJ whole genome shotgun (WGS) entry which is preliminary data.</text>
</comment>
<dbReference type="Pfam" id="PF13391">
    <property type="entry name" value="HNH_2"/>
    <property type="match status" value="1"/>
</dbReference>
<evidence type="ECO:0000313" key="3">
    <source>
        <dbReference type="Proteomes" id="UP000824998"/>
    </source>
</evidence>
<name>A0A9P7Y8E0_9HELO</name>
<reference evidence="2" key="1">
    <citation type="journal article" date="2021" name="IMA Fungus">
        <title>Genomic characterization of three marine fungi, including Emericellopsis atlantica sp. nov. with signatures of a generalist lifestyle and marine biomass degradation.</title>
        <authorList>
            <person name="Hagestad O.C."/>
            <person name="Hou L."/>
            <person name="Andersen J.H."/>
            <person name="Hansen E.H."/>
            <person name="Altermark B."/>
            <person name="Li C."/>
            <person name="Kuhnert E."/>
            <person name="Cox R.J."/>
            <person name="Crous P.W."/>
            <person name="Spatafora J.W."/>
            <person name="Lail K."/>
            <person name="Amirebrahimi M."/>
            <person name="Lipzen A."/>
            <person name="Pangilinan J."/>
            <person name="Andreopoulos W."/>
            <person name="Hayes R.D."/>
            <person name="Ng V."/>
            <person name="Grigoriev I.V."/>
            <person name="Jackson S.A."/>
            <person name="Sutton T.D.S."/>
            <person name="Dobson A.D.W."/>
            <person name="Rama T."/>
        </authorList>
    </citation>
    <scope>NUCLEOTIDE SEQUENCE</scope>
    <source>
        <strain evidence="2">TRa018bII</strain>
    </source>
</reference>
<gene>
    <name evidence="2" type="ORF">BJ875DRAFT_337943</name>
</gene>
<dbReference type="EMBL" id="MU251866">
    <property type="protein sequence ID" value="KAG9228757.1"/>
    <property type="molecule type" value="Genomic_DNA"/>
</dbReference>
<organism evidence="2 3">
    <name type="scientific">Amylocarpus encephaloides</name>
    <dbReference type="NCBI Taxonomy" id="45428"/>
    <lineage>
        <taxon>Eukaryota</taxon>
        <taxon>Fungi</taxon>
        <taxon>Dikarya</taxon>
        <taxon>Ascomycota</taxon>
        <taxon>Pezizomycotina</taxon>
        <taxon>Leotiomycetes</taxon>
        <taxon>Helotiales</taxon>
        <taxon>Helotiales incertae sedis</taxon>
        <taxon>Amylocarpus</taxon>
    </lineage>
</organism>
<sequence>GSSRINSAQNGLLMSENLYTQFDQYLFSINPDDGYKIISFMPNWEGIDGRILDPICRHPNNPDRVSDDVLRWHFRQSVLANIRDAGEPVFETYFPGGTDMMATLRNEPYSKERFEMELEARLR</sequence>
<proteinExistence type="predicted"/>